<comment type="catalytic activity">
    <reaction evidence="7">
        <text>L-threonylcarbamoyladenylate + adenosine(37) in tRNA = N(6)-L-threonylcarbamoyladenosine(37) in tRNA + AMP + H(+)</text>
        <dbReference type="Rhea" id="RHEA:37059"/>
        <dbReference type="Rhea" id="RHEA-COMP:10162"/>
        <dbReference type="Rhea" id="RHEA-COMP:10163"/>
        <dbReference type="ChEBI" id="CHEBI:15378"/>
        <dbReference type="ChEBI" id="CHEBI:73682"/>
        <dbReference type="ChEBI" id="CHEBI:74411"/>
        <dbReference type="ChEBI" id="CHEBI:74418"/>
        <dbReference type="ChEBI" id="CHEBI:456215"/>
        <dbReference type="EC" id="2.3.1.234"/>
    </reaction>
</comment>
<dbReference type="NCBIfam" id="TIGR03723">
    <property type="entry name" value="T6A_TsaD_YgjD"/>
    <property type="match status" value="1"/>
</dbReference>
<sequence>MLLSIESSCDDSSLALTEIASARLVFHHKISQDSAHSVYGGVVPEIASRLHTKGLPQILAMVKEFLGDFTRLKAVAITTEPGLSVSLIEGLMMAKLLALHLHIPLISINHLIGHFYSLFINQQQATFPMSVLLVSGGHTQIIEAHNAQSFHIIAQSLDDSFGESFDKVAKMLSLGYPGGPIIESYASKLAPTTALHPLPLPLKDRQGFSFSGLKNATRLLIESLHTQNDCSKLDSSLSESDRALVCASFQQASIAHIANQVEKYLKHKKHPKIRHFAIVGGASSNAALRAEIAHLCAHFGLSLHLAPLEFCADNAAMIGRAAIPEWEMGHFADVIAQEVSPRSSIDYLQAASTEPCP</sequence>
<protein>
    <recommendedName>
        <fullName evidence="1">N(6)-L-threonylcarbamoyladenine synthase</fullName>
        <ecNumber evidence="1">2.3.1.234</ecNumber>
    </recommendedName>
</protein>
<keyword evidence="4" id="KW-0479">Metal-binding</keyword>
<dbReference type="AlphaFoldDB" id="A0A5M9QQS3"/>
<dbReference type="EMBL" id="VXKE01000005">
    <property type="protein sequence ID" value="KAA8711023.1"/>
    <property type="molecule type" value="Genomic_DNA"/>
</dbReference>
<comment type="caution">
    <text evidence="9">The sequence shown here is derived from an EMBL/GenBank/DDBJ whole genome shotgun (WGS) entry which is preliminary data.</text>
</comment>
<name>A0A5M9QQS3_9HELI</name>
<keyword evidence="6" id="KW-0012">Acyltransferase</keyword>
<dbReference type="SUPFAM" id="SSF53067">
    <property type="entry name" value="Actin-like ATPase domain"/>
    <property type="match status" value="1"/>
</dbReference>
<evidence type="ECO:0000256" key="7">
    <source>
        <dbReference type="ARBA" id="ARBA00048117"/>
    </source>
</evidence>
<proteinExistence type="predicted"/>
<dbReference type="InterPro" id="IPR017861">
    <property type="entry name" value="KAE1/TsaD"/>
</dbReference>
<dbReference type="PANTHER" id="PTHR11735:SF6">
    <property type="entry name" value="TRNA N6-ADENOSINE THREONYLCARBAMOYLTRANSFERASE, MITOCHONDRIAL"/>
    <property type="match status" value="1"/>
</dbReference>
<evidence type="ECO:0000313" key="10">
    <source>
        <dbReference type="Proteomes" id="UP000323707"/>
    </source>
</evidence>
<dbReference type="InterPro" id="IPR022450">
    <property type="entry name" value="TsaD"/>
</dbReference>
<dbReference type="InterPro" id="IPR000905">
    <property type="entry name" value="Gcp-like_dom"/>
</dbReference>
<feature type="domain" description="Gcp-like" evidence="8">
    <location>
        <begin position="25"/>
        <end position="319"/>
    </location>
</feature>
<evidence type="ECO:0000256" key="1">
    <source>
        <dbReference type="ARBA" id="ARBA00012156"/>
    </source>
</evidence>
<dbReference type="EC" id="2.3.1.234" evidence="1"/>
<evidence type="ECO:0000256" key="2">
    <source>
        <dbReference type="ARBA" id="ARBA00022679"/>
    </source>
</evidence>
<organism evidence="9 10">
    <name type="scientific">Helicobacter canis</name>
    <dbReference type="NCBI Taxonomy" id="29419"/>
    <lineage>
        <taxon>Bacteria</taxon>
        <taxon>Pseudomonadati</taxon>
        <taxon>Campylobacterota</taxon>
        <taxon>Epsilonproteobacteria</taxon>
        <taxon>Campylobacterales</taxon>
        <taxon>Helicobacteraceae</taxon>
        <taxon>Helicobacter</taxon>
    </lineage>
</organism>
<evidence type="ECO:0000256" key="3">
    <source>
        <dbReference type="ARBA" id="ARBA00022694"/>
    </source>
</evidence>
<dbReference type="Pfam" id="PF00814">
    <property type="entry name" value="TsaD"/>
    <property type="match status" value="1"/>
</dbReference>
<evidence type="ECO:0000313" key="9">
    <source>
        <dbReference type="EMBL" id="KAA8711023.1"/>
    </source>
</evidence>
<dbReference type="InterPro" id="IPR043129">
    <property type="entry name" value="ATPase_NBD"/>
</dbReference>
<keyword evidence="2 9" id="KW-0808">Transferase</keyword>
<dbReference type="GO" id="GO:0046872">
    <property type="term" value="F:metal ion binding"/>
    <property type="evidence" value="ECO:0007669"/>
    <property type="project" value="UniProtKB-KW"/>
</dbReference>
<dbReference type="GO" id="GO:0002949">
    <property type="term" value="P:tRNA threonylcarbamoyladenosine modification"/>
    <property type="evidence" value="ECO:0007669"/>
    <property type="project" value="InterPro"/>
</dbReference>
<evidence type="ECO:0000256" key="4">
    <source>
        <dbReference type="ARBA" id="ARBA00022723"/>
    </source>
</evidence>
<dbReference type="Proteomes" id="UP000323707">
    <property type="component" value="Unassembled WGS sequence"/>
</dbReference>
<accession>A0A5M9QQS3</accession>
<keyword evidence="5" id="KW-0408">Iron</keyword>
<dbReference type="Gene3D" id="3.30.420.40">
    <property type="match status" value="2"/>
</dbReference>
<reference evidence="9 10" key="1">
    <citation type="submission" date="2019-09" db="EMBL/GenBank/DDBJ databases">
        <title>Draft genome sequence of various Type strains from the CCUG.</title>
        <authorList>
            <person name="Pineiro-Iglesias B."/>
            <person name="Tunovic T."/>
            <person name="Unosson C."/>
            <person name="Inganas E."/>
            <person name="Ohlen M."/>
            <person name="Cardew S."/>
            <person name="Jensie-Markopoulos S."/>
            <person name="Salva-Serra F."/>
            <person name="Jaen-Luchoro D."/>
            <person name="Karlsson R."/>
            <person name="Svensson-Stadler L."/>
            <person name="Chun J."/>
            <person name="Moore E."/>
        </authorList>
    </citation>
    <scope>NUCLEOTIDE SEQUENCE [LARGE SCALE GENOMIC DNA]</scope>
    <source>
        <strain evidence="9 10">CCUG 32756T</strain>
    </source>
</reference>
<evidence type="ECO:0000256" key="6">
    <source>
        <dbReference type="ARBA" id="ARBA00023315"/>
    </source>
</evidence>
<dbReference type="RefSeq" id="WP_150336808.1">
    <property type="nucleotide sequence ID" value="NZ_JAERIX010000058.1"/>
</dbReference>
<gene>
    <name evidence="9" type="primary">tsaD</name>
    <name evidence="9" type="ORF">F4V45_01905</name>
</gene>
<dbReference type="PANTHER" id="PTHR11735">
    <property type="entry name" value="TRNA N6-ADENOSINE THREONYLCARBAMOYLTRANSFERASE"/>
    <property type="match status" value="1"/>
</dbReference>
<keyword evidence="3" id="KW-0819">tRNA processing</keyword>
<dbReference type="NCBIfam" id="TIGR00329">
    <property type="entry name" value="gcp_kae1"/>
    <property type="match status" value="1"/>
</dbReference>
<evidence type="ECO:0000259" key="8">
    <source>
        <dbReference type="Pfam" id="PF00814"/>
    </source>
</evidence>
<dbReference type="GO" id="GO:0061711">
    <property type="term" value="F:tRNA N(6)-L-threonylcarbamoyladenine synthase activity"/>
    <property type="evidence" value="ECO:0007669"/>
    <property type="project" value="UniProtKB-EC"/>
</dbReference>
<dbReference type="PRINTS" id="PR00789">
    <property type="entry name" value="OSIALOPTASE"/>
</dbReference>
<evidence type="ECO:0000256" key="5">
    <source>
        <dbReference type="ARBA" id="ARBA00023004"/>
    </source>
</evidence>